<keyword evidence="3" id="KW-0862">Zinc</keyword>
<evidence type="ECO:0000256" key="4">
    <source>
        <dbReference type="PROSITE-ProRule" id="PRU00322"/>
    </source>
</evidence>
<protein>
    <recommendedName>
        <fullName evidence="6">RanBP2-type domain-containing protein</fullName>
    </recommendedName>
</protein>
<dbReference type="PROSITE" id="PS50199">
    <property type="entry name" value="ZF_RANBP2_2"/>
    <property type="match status" value="1"/>
</dbReference>
<keyword evidence="2 4" id="KW-0863">Zinc-finger</keyword>
<dbReference type="InterPro" id="IPR036443">
    <property type="entry name" value="Znf_RanBP2_sf"/>
</dbReference>
<sequence>MPKPEQLAIRFKTADEAALFKAKFEEAQKAVPKSPQKQEQPVEKAVPPKASSPQAASKELDFGAVFAKKEGEWDCSVCCIRNTPTAVQCVACQNPNPAAESQPDGRFAATMPAATVPAAGTFTFGFGKEISKDTSSASSTLAFWIICSNTDYF</sequence>
<dbReference type="Gene3D" id="2.30.29.30">
    <property type="entry name" value="Pleckstrin-homology domain (PH domain)/Phosphotyrosine-binding domain (PTB)"/>
    <property type="match status" value="1"/>
</dbReference>
<dbReference type="InterPro" id="IPR011993">
    <property type="entry name" value="PH-like_dom_sf"/>
</dbReference>
<evidence type="ECO:0000256" key="3">
    <source>
        <dbReference type="ARBA" id="ARBA00022833"/>
    </source>
</evidence>
<dbReference type="AlphaFoldDB" id="A0A0E9WJ90"/>
<evidence type="ECO:0000256" key="1">
    <source>
        <dbReference type="ARBA" id="ARBA00022723"/>
    </source>
</evidence>
<proteinExistence type="predicted"/>
<dbReference type="PROSITE" id="PS01358">
    <property type="entry name" value="ZF_RANBP2_1"/>
    <property type="match status" value="1"/>
</dbReference>
<dbReference type="SUPFAM" id="SSF50729">
    <property type="entry name" value="PH domain-like"/>
    <property type="match status" value="1"/>
</dbReference>
<dbReference type="Pfam" id="PF00641">
    <property type="entry name" value="Zn_ribbon_RanBP"/>
    <property type="match status" value="1"/>
</dbReference>
<name>A0A0E9WJ90_ANGAN</name>
<dbReference type="SUPFAM" id="SSF90209">
    <property type="entry name" value="Ran binding protein zinc finger-like"/>
    <property type="match status" value="1"/>
</dbReference>
<dbReference type="InterPro" id="IPR001876">
    <property type="entry name" value="Znf_RanBP2"/>
</dbReference>
<dbReference type="FunFam" id="4.10.1060.10:FF:000003">
    <property type="entry name" value="E3 SUMO-protein ligase RanBP2"/>
    <property type="match status" value="1"/>
</dbReference>
<dbReference type="SMART" id="SM00547">
    <property type="entry name" value="ZnF_RBZ"/>
    <property type="match status" value="1"/>
</dbReference>
<accession>A0A0E9WJ90</accession>
<keyword evidence="1" id="KW-0479">Metal-binding</keyword>
<evidence type="ECO:0000256" key="2">
    <source>
        <dbReference type="ARBA" id="ARBA00022771"/>
    </source>
</evidence>
<feature type="domain" description="RanBP2-type" evidence="6">
    <location>
        <begin position="69"/>
        <end position="98"/>
    </location>
</feature>
<evidence type="ECO:0000256" key="5">
    <source>
        <dbReference type="SAM" id="MobiDB-lite"/>
    </source>
</evidence>
<dbReference type="GO" id="GO:0008270">
    <property type="term" value="F:zinc ion binding"/>
    <property type="evidence" value="ECO:0007669"/>
    <property type="project" value="UniProtKB-KW"/>
</dbReference>
<evidence type="ECO:0000313" key="7">
    <source>
        <dbReference type="EMBL" id="JAH90464.1"/>
    </source>
</evidence>
<dbReference type="EMBL" id="GBXM01018113">
    <property type="protein sequence ID" value="JAH90464.1"/>
    <property type="molecule type" value="Transcribed_RNA"/>
</dbReference>
<evidence type="ECO:0000259" key="6">
    <source>
        <dbReference type="PROSITE" id="PS50199"/>
    </source>
</evidence>
<reference evidence="7" key="2">
    <citation type="journal article" date="2015" name="Fish Shellfish Immunol.">
        <title>Early steps in the European eel (Anguilla anguilla)-Vibrio vulnificus interaction in the gills: Role of the RtxA13 toxin.</title>
        <authorList>
            <person name="Callol A."/>
            <person name="Pajuelo D."/>
            <person name="Ebbesson L."/>
            <person name="Teles M."/>
            <person name="MacKenzie S."/>
            <person name="Amaro C."/>
        </authorList>
    </citation>
    <scope>NUCLEOTIDE SEQUENCE</scope>
</reference>
<reference evidence="7" key="1">
    <citation type="submission" date="2014-11" db="EMBL/GenBank/DDBJ databases">
        <authorList>
            <person name="Amaro Gonzalez C."/>
        </authorList>
    </citation>
    <scope>NUCLEOTIDE SEQUENCE</scope>
</reference>
<organism evidence="7">
    <name type="scientific">Anguilla anguilla</name>
    <name type="common">European freshwater eel</name>
    <name type="synonym">Muraena anguilla</name>
    <dbReference type="NCBI Taxonomy" id="7936"/>
    <lineage>
        <taxon>Eukaryota</taxon>
        <taxon>Metazoa</taxon>
        <taxon>Chordata</taxon>
        <taxon>Craniata</taxon>
        <taxon>Vertebrata</taxon>
        <taxon>Euteleostomi</taxon>
        <taxon>Actinopterygii</taxon>
        <taxon>Neopterygii</taxon>
        <taxon>Teleostei</taxon>
        <taxon>Anguilliformes</taxon>
        <taxon>Anguillidae</taxon>
        <taxon>Anguilla</taxon>
    </lineage>
</organism>
<feature type="region of interest" description="Disordered" evidence="5">
    <location>
        <begin position="26"/>
        <end position="56"/>
    </location>
</feature>
<dbReference type="Gene3D" id="4.10.1060.10">
    <property type="entry name" value="Zinc finger, RanBP2-type"/>
    <property type="match status" value="1"/>
</dbReference>